<feature type="signal peptide" evidence="1">
    <location>
        <begin position="1"/>
        <end position="20"/>
    </location>
</feature>
<dbReference type="RefSeq" id="WP_075715135.1">
    <property type="nucleotide sequence ID" value="NZ_AP019655.1"/>
</dbReference>
<reference evidence="3 4" key="1">
    <citation type="submission" date="2016-09" db="EMBL/GenBank/DDBJ databases">
        <title>Genomic Taxonomy of the Vibrionaceae.</title>
        <authorList>
            <person name="Gonzalez-Castillo A."/>
            <person name="Gomez-Gil B."/>
            <person name="Enciso-Ibarra K."/>
        </authorList>
    </citation>
    <scope>NUCLEOTIDE SEQUENCE [LARGE SCALE GENOMIC DNA]</scope>
    <source>
        <strain evidence="3 4">CAIM 1902</strain>
    </source>
</reference>
<dbReference type="InterPro" id="IPR021621">
    <property type="entry name" value="Omp_AT"/>
</dbReference>
<feature type="chain" id="PRO_5045618640" description="Solitary outer membrane autotransporter-like beta-barrel domain-containing protein" evidence="1">
    <location>
        <begin position="21"/>
        <end position="325"/>
    </location>
</feature>
<keyword evidence="1" id="KW-0732">Signal</keyword>
<evidence type="ECO:0000256" key="1">
    <source>
        <dbReference type="SAM" id="SignalP"/>
    </source>
</evidence>
<dbReference type="Proteomes" id="UP000186039">
    <property type="component" value="Unassembled WGS sequence"/>
</dbReference>
<sequence>MSKFALLLPLCIAVTLPVEARSFNAAKTYVEQAFSAGIVMSDSEALTLGVKSFDPNKLLNINNDQIGSDQSLEYRRDLVGLSLPYTLDLADYGLSQNSQLFLRLSGLSSGQSVEYTPDLEPDYQRETIIGGYAAYRYQYQLSDDWQLIPGIGVHLQYFHNDHDYRTRASELVIKTLLDDVLFNTSAWALSYEPHIKLKYDTDTAWGSWNAFSSAHYFQGVAWGEANEGDLAGPKGWYISNGIEAFYTVSHWGNSVQSLFSSIKRVDIGGGASGPLTTNHYYEASLGWLMTPPFDSEWIENIGIGLNLNYGSALKGGSIVVYFNQQ</sequence>
<accession>A0ABX3FJ54</accession>
<evidence type="ECO:0000313" key="3">
    <source>
        <dbReference type="EMBL" id="OLQ91414.1"/>
    </source>
</evidence>
<organism evidence="3 4">
    <name type="scientific">Vibrio panuliri</name>
    <dbReference type="NCBI Taxonomy" id="1381081"/>
    <lineage>
        <taxon>Bacteria</taxon>
        <taxon>Pseudomonadati</taxon>
        <taxon>Pseudomonadota</taxon>
        <taxon>Gammaproteobacteria</taxon>
        <taxon>Vibrionales</taxon>
        <taxon>Vibrionaceae</taxon>
        <taxon>Vibrio</taxon>
    </lineage>
</organism>
<name>A0ABX3FJ54_9VIBR</name>
<evidence type="ECO:0000313" key="4">
    <source>
        <dbReference type="Proteomes" id="UP000186039"/>
    </source>
</evidence>
<proteinExistence type="predicted"/>
<comment type="caution">
    <text evidence="3">The sequence shown here is derived from an EMBL/GenBank/DDBJ whole genome shotgun (WGS) entry which is preliminary data.</text>
</comment>
<feature type="domain" description="Solitary outer membrane autotransporter-like beta-barrel" evidence="2">
    <location>
        <begin position="4"/>
        <end position="324"/>
    </location>
</feature>
<gene>
    <name evidence="3" type="ORF">BIY20_00980</name>
</gene>
<dbReference type="EMBL" id="MJMH01000173">
    <property type="protein sequence ID" value="OLQ91414.1"/>
    <property type="molecule type" value="Genomic_DNA"/>
</dbReference>
<evidence type="ECO:0000259" key="2">
    <source>
        <dbReference type="Pfam" id="PF11557"/>
    </source>
</evidence>
<dbReference type="Pfam" id="PF11557">
    <property type="entry name" value="Omp_AT"/>
    <property type="match status" value="1"/>
</dbReference>
<keyword evidence="4" id="KW-1185">Reference proteome</keyword>
<protein>
    <recommendedName>
        <fullName evidence="2">Solitary outer membrane autotransporter-like beta-barrel domain-containing protein</fullName>
    </recommendedName>
</protein>